<dbReference type="OrthoDB" id="9806213at2"/>
<dbReference type="AlphaFoldDB" id="A0A369TS97"/>
<dbReference type="Proteomes" id="UP000253977">
    <property type="component" value="Unassembled WGS sequence"/>
</dbReference>
<dbReference type="RefSeq" id="WP_114511391.1">
    <property type="nucleotide sequence ID" value="NZ_QPMK01000009.1"/>
</dbReference>
<reference evidence="2 3" key="1">
    <citation type="submission" date="2018-07" db="EMBL/GenBank/DDBJ databases">
        <title>Thalassococcus profundi sp. nov., a marine bacterium isolated from deep seawater of Okinawa Trough.</title>
        <authorList>
            <person name="Yu M."/>
        </authorList>
    </citation>
    <scope>NUCLEOTIDE SEQUENCE [LARGE SCALE GENOMIC DNA]</scope>
    <source>
        <strain evidence="2 3">WRAS1</strain>
    </source>
</reference>
<name>A0A369TS97_9RHOB</name>
<proteinExistence type="predicted"/>
<feature type="domain" description="Abortive phage infection protein C-terminal" evidence="1">
    <location>
        <begin position="259"/>
        <end position="468"/>
    </location>
</feature>
<sequence>MDPVTHSLITDFSEANGLTNFSPSDQFEHFSSFSVFSARFPEEIDTSEVVCGDGGDLNVDAFAVKINGRFVFDAQVVDDILSMSGVMDVEFLILQAKTSSSFDGAAMLALGDNMVKEIFSDNQSLPFNDDIKRLIEIINRVYENAAKLKDNPICRIFYACTGSWKNDPYITSIISRKREELEDTNLFSEVSFEPLGARELQKLYRQTKISLSRSVRIDNLITLPTIRGVEAAYVCSLPASEFLKLLVDDDGDLLRTVFVDNVRDFQGANPVNTDIARTIQNGELDQFVLRNNGITIVAKNIRPTSKNYLLEDYQIVNGCQTSHVIFENRSDVNDDLHVPIKLIHTEDEEVAQSIIKSTNKQTQVDENDLLAFTSFQHDLEDFYAAKDGDFRLFYERRGKQFARSEGIEKGRIVTKGAQLKYYASMFCDVPNQAGRYQGTLLKNNKDRVFQNDHRPDAYYTSAFAAYRFEIAIRRLDAVERVIRPFKFFLLLAFRHRYEEHEYPGAKSKKCQSYCANLLGKLADQSASKEAFDECVQL</sequence>
<protein>
    <submittedName>
        <fullName evidence="2">AIPR protein</fullName>
    </submittedName>
</protein>
<evidence type="ECO:0000259" key="1">
    <source>
        <dbReference type="Pfam" id="PF10592"/>
    </source>
</evidence>
<evidence type="ECO:0000313" key="3">
    <source>
        <dbReference type="Proteomes" id="UP000253977"/>
    </source>
</evidence>
<accession>A0A369TS97</accession>
<evidence type="ECO:0000313" key="2">
    <source>
        <dbReference type="EMBL" id="RDD65826.1"/>
    </source>
</evidence>
<dbReference type="InterPro" id="IPR018891">
    <property type="entry name" value="AIPR_C"/>
</dbReference>
<gene>
    <name evidence="2" type="ORF">DU478_12985</name>
</gene>
<comment type="caution">
    <text evidence="2">The sequence shown here is derived from an EMBL/GenBank/DDBJ whole genome shotgun (WGS) entry which is preliminary data.</text>
</comment>
<dbReference type="Pfam" id="PF10592">
    <property type="entry name" value="AIPR"/>
    <property type="match status" value="1"/>
</dbReference>
<dbReference type="EMBL" id="QPMK01000009">
    <property type="protein sequence ID" value="RDD65826.1"/>
    <property type="molecule type" value="Genomic_DNA"/>
</dbReference>
<keyword evidence="3" id="KW-1185">Reference proteome</keyword>
<organism evidence="2 3">
    <name type="scientific">Thalassococcus profundi</name>
    <dbReference type="NCBI Taxonomy" id="2282382"/>
    <lineage>
        <taxon>Bacteria</taxon>
        <taxon>Pseudomonadati</taxon>
        <taxon>Pseudomonadota</taxon>
        <taxon>Alphaproteobacteria</taxon>
        <taxon>Rhodobacterales</taxon>
        <taxon>Roseobacteraceae</taxon>
        <taxon>Thalassococcus</taxon>
    </lineage>
</organism>